<comment type="caution">
    <text evidence="4">The sequence shown here is derived from an EMBL/GenBank/DDBJ whole genome shotgun (WGS) entry which is preliminary data.</text>
</comment>
<dbReference type="EMBL" id="QJTI01000009">
    <property type="protein sequence ID" value="PYF02928.1"/>
    <property type="molecule type" value="Genomic_DNA"/>
</dbReference>
<name>A0A318TIL9_9BRAD</name>
<keyword evidence="3" id="KW-0472">Membrane</keyword>
<feature type="coiled-coil region" evidence="1">
    <location>
        <begin position="106"/>
        <end position="133"/>
    </location>
</feature>
<keyword evidence="3" id="KW-0812">Transmembrane</keyword>
<evidence type="ECO:0000313" key="5">
    <source>
        <dbReference type="Proteomes" id="UP000248148"/>
    </source>
</evidence>
<evidence type="ECO:0000313" key="4">
    <source>
        <dbReference type="EMBL" id="PYF02928.1"/>
    </source>
</evidence>
<dbReference type="Proteomes" id="UP000248148">
    <property type="component" value="Unassembled WGS sequence"/>
</dbReference>
<dbReference type="OrthoDB" id="9806878at2"/>
<keyword evidence="3" id="KW-1133">Transmembrane helix</keyword>
<proteinExistence type="predicted"/>
<evidence type="ECO:0000256" key="1">
    <source>
        <dbReference type="SAM" id="Coils"/>
    </source>
</evidence>
<organism evidence="4 5">
    <name type="scientific">Rhodopseudomonas faecalis</name>
    <dbReference type="NCBI Taxonomy" id="99655"/>
    <lineage>
        <taxon>Bacteria</taxon>
        <taxon>Pseudomonadati</taxon>
        <taxon>Pseudomonadota</taxon>
        <taxon>Alphaproteobacteria</taxon>
        <taxon>Hyphomicrobiales</taxon>
        <taxon>Nitrobacteraceae</taxon>
        <taxon>Rhodopseudomonas</taxon>
    </lineage>
</organism>
<evidence type="ECO:0000256" key="3">
    <source>
        <dbReference type="SAM" id="Phobius"/>
    </source>
</evidence>
<dbReference type="InterPro" id="IPR021273">
    <property type="entry name" value="DUF2852"/>
</dbReference>
<dbReference type="RefSeq" id="WP_110780767.1">
    <property type="nucleotide sequence ID" value="NZ_QJTI01000009.1"/>
</dbReference>
<feature type="compositionally biased region" description="Basic and acidic residues" evidence="2">
    <location>
        <begin position="73"/>
        <end position="85"/>
    </location>
</feature>
<gene>
    <name evidence="4" type="ORF">BJ122_10959</name>
</gene>
<feature type="transmembrane region" description="Helical" evidence="3">
    <location>
        <begin position="30"/>
        <end position="52"/>
    </location>
</feature>
<keyword evidence="5" id="KW-1185">Reference proteome</keyword>
<reference evidence="4 5" key="1">
    <citation type="submission" date="2018-06" db="EMBL/GenBank/DDBJ databases">
        <title>Genomic Encyclopedia of Archaeal and Bacterial Type Strains, Phase II (KMG-II): from individual species to whole genera.</title>
        <authorList>
            <person name="Goeker M."/>
        </authorList>
    </citation>
    <scope>NUCLEOTIDE SEQUENCE [LARGE SCALE GENOMIC DNA]</scope>
    <source>
        <strain evidence="4 5">JCM 11668</strain>
    </source>
</reference>
<protein>
    <submittedName>
        <fullName evidence="4">Uncharacterized protein DUF2852</fullName>
    </submittedName>
</protein>
<accession>A0A318TIL9</accession>
<keyword evidence="1" id="KW-0175">Coiled coil</keyword>
<evidence type="ECO:0000256" key="2">
    <source>
        <dbReference type="SAM" id="MobiDB-lite"/>
    </source>
</evidence>
<sequence>MANAADLNRWGGSAGDDRNWSMSRTPWHPGWIALTVLGFIIWWPIGLALLFFTLGSRKMGCWDQGRFTSKMDRMQSKMDRMRSRMEQSGFGFGPPSSGNRAFDEYREQTLRRLEEEQVEFKNFLERLRHAKDKEEFDLFMAQHRTNPASNDSKPQG</sequence>
<dbReference type="Pfam" id="PF11014">
    <property type="entry name" value="DUF2852"/>
    <property type="match status" value="1"/>
</dbReference>
<dbReference type="AlphaFoldDB" id="A0A318TIL9"/>
<feature type="region of interest" description="Disordered" evidence="2">
    <location>
        <begin position="73"/>
        <end position="101"/>
    </location>
</feature>